<dbReference type="EMBL" id="AP028918">
    <property type="protein sequence ID" value="BES98946.1"/>
    <property type="molecule type" value="Genomic_DNA"/>
</dbReference>
<evidence type="ECO:0000313" key="5">
    <source>
        <dbReference type="EMBL" id="BES98946.1"/>
    </source>
</evidence>
<dbReference type="SUPFAM" id="SSF53187">
    <property type="entry name" value="Zn-dependent exopeptidases"/>
    <property type="match status" value="1"/>
</dbReference>
<protein>
    <submittedName>
        <fullName evidence="5">Metallopeptidase M20 family</fullName>
    </submittedName>
</protein>
<dbReference type="Gene3D" id="3.40.630.10">
    <property type="entry name" value="Zn peptidases"/>
    <property type="match status" value="1"/>
</dbReference>
<dbReference type="InterPro" id="IPR051458">
    <property type="entry name" value="Cyt/Met_Dipeptidase"/>
</dbReference>
<dbReference type="InterPro" id="IPR011650">
    <property type="entry name" value="Peptidase_M20_dimer"/>
</dbReference>
<evidence type="ECO:0000256" key="3">
    <source>
        <dbReference type="ARBA" id="ARBA00022801"/>
    </source>
</evidence>
<accession>A0ABN7B3G0</accession>
<dbReference type="PANTHER" id="PTHR43270:SF4">
    <property type="entry name" value="CARNOSINE DIPEPTIDASE 2, ISOFORM A"/>
    <property type="match status" value="1"/>
</dbReference>
<keyword evidence="2" id="KW-0479">Metal-binding</keyword>
<dbReference type="Pfam" id="PF01546">
    <property type="entry name" value="Peptidase_M20"/>
    <property type="match status" value="1"/>
</dbReference>
<keyword evidence="3" id="KW-0378">Hydrolase</keyword>
<keyword evidence="6" id="KW-1185">Reference proteome</keyword>
<reference evidence="5 6" key="1">
    <citation type="submission" date="2023-09" db="EMBL/GenBank/DDBJ databases">
        <title>Nesidiocoris tenuis whole genome shotgun sequence.</title>
        <authorList>
            <person name="Shibata T."/>
            <person name="Shimoda M."/>
            <person name="Kobayashi T."/>
            <person name="Uehara T."/>
        </authorList>
    </citation>
    <scope>NUCLEOTIDE SEQUENCE [LARGE SCALE GENOMIC DNA]</scope>
    <source>
        <strain evidence="5 6">Japan</strain>
    </source>
</reference>
<evidence type="ECO:0000259" key="4">
    <source>
        <dbReference type="Pfam" id="PF07687"/>
    </source>
</evidence>
<name>A0ABN7B3G0_9HEMI</name>
<gene>
    <name evidence="5" type="ORF">NTJ_11762</name>
</gene>
<evidence type="ECO:0000256" key="2">
    <source>
        <dbReference type="ARBA" id="ARBA00022723"/>
    </source>
</evidence>
<keyword evidence="1" id="KW-0645">Protease</keyword>
<dbReference type="PANTHER" id="PTHR43270">
    <property type="entry name" value="BETA-ALA-HIS DIPEPTIDASE"/>
    <property type="match status" value="1"/>
</dbReference>
<sequence length="695" mass="77565">MESIVGECFDDFDQQAVGNIEFDEPQPVDDGVESIFDYLDEKRDILIRRLRDLVRFPTVTSNAARWRISAEMAEYLTNILAKFAMKSTLLPIVLEPEEEKEHFLVLAETERDPSKKTLCIYCNYDVHPETNRDFWYGDPFSLTLNYNETELFGKGVSFSKGPLLCVINAIGAYQRLCTEMPVNVKLVLDPFGTSDDDRTGKFLRKSCHEFFDDIDFVCLSIGSWLGNNRPCVFHGSRGICYFTIEIQGPSKDLHSGSYGGLISEPMTDLVFMLNQLVNKYGVILVDDIYNDVRQMTKEMKKSLGKLDFNVYDFKESIGAFQLLAKENKVGLLANLFYLPSLSIHGIEGAHAAHGPANLIPGKVIGKFSINIVPNMSPPTVKRKVFDYLGKIWRQRRSTNKIRVQMTVGKPTWYTDREDSICVAARTAVGRVYGQEADLVVNPSRVKIAKTLEKITKAPVIMLPVGRADGISDTGPEKMLIDNYVDGAKLYAAYMHVLGRLSPKTPPILNTEPCTCKYLESPGECTCVFVATPADLAEKAGEDTIPFDDIRPESVRNLPITARLQEYSVQAERKIHELDELCLRKAVTSESESSESATGHLKHFLAESGVVGFDDFGIERAPSIESFGGGMSALLKSIFPRSTGLCLPDAASKEYFFVSVESMDRPRSKVIPPANLERKSQIPSFLRAPSTGKHGK</sequence>
<dbReference type="InterPro" id="IPR002933">
    <property type="entry name" value="Peptidase_M20"/>
</dbReference>
<feature type="domain" description="Peptidase M20 dimerisation" evidence="4">
    <location>
        <begin position="235"/>
        <end position="392"/>
    </location>
</feature>
<dbReference type="Pfam" id="PF07687">
    <property type="entry name" value="M20_dimer"/>
    <property type="match status" value="1"/>
</dbReference>
<evidence type="ECO:0000313" key="6">
    <source>
        <dbReference type="Proteomes" id="UP001307889"/>
    </source>
</evidence>
<dbReference type="Gene3D" id="3.30.70.360">
    <property type="match status" value="1"/>
</dbReference>
<organism evidence="5 6">
    <name type="scientific">Nesidiocoris tenuis</name>
    <dbReference type="NCBI Taxonomy" id="355587"/>
    <lineage>
        <taxon>Eukaryota</taxon>
        <taxon>Metazoa</taxon>
        <taxon>Ecdysozoa</taxon>
        <taxon>Arthropoda</taxon>
        <taxon>Hexapoda</taxon>
        <taxon>Insecta</taxon>
        <taxon>Pterygota</taxon>
        <taxon>Neoptera</taxon>
        <taxon>Paraneoptera</taxon>
        <taxon>Hemiptera</taxon>
        <taxon>Heteroptera</taxon>
        <taxon>Panheteroptera</taxon>
        <taxon>Cimicomorpha</taxon>
        <taxon>Miridae</taxon>
        <taxon>Dicyphina</taxon>
        <taxon>Nesidiocoris</taxon>
    </lineage>
</organism>
<dbReference type="Proteomes" id="UP001307889">
    <property type="component" value="Chromosome 10"/>
</dbReference>
<proteinExistence type="predicted"/>
<evidence type="ECO:0000256" key="1">
    <source>
        <dbReference type="ARBA" id="ARBA00022670"/>
    </source>
</evidence>